<feature type="region of interest" description="Disordered" evidence="1">
    <location>
        <begin position="43"/>
        <end position="63"/>
    </location>
</feature>
<sequence length="134" mass="15028">MQLNADNLNQITYRTKRHQLKKADAEIILALVPGSMMDEAQKIIADSPKPKKEDDLKGPQKKEYDKKMDAYSKAIKVFGFKILSASVLDDKGDPVFKDVKAFETLAPALQEEITTAMYDYNGMSEGSVKELVKN</sequence>
<organism evidence="2">
    <name type="scientific">marine sediment metagenome</name>
    <dbReference type="NCBI Taxonomy" id="412755"/>
    <lineage>
        <taxon>unclassified sequences</taxon>
        <taxon>metagenomes</taxon>
        <taxon>ecological metagenomes</taxon>
    </lineage>
</organism>
<name>A0A0F9QFB8_9ZZZZ</name>
<dbReference type="AlphaFoldDB" id="A0A0F9QFB8"/>
<proteinExistence type="predicted"/>
<accession>A0A0F9QFB8</accession>
<dbReference type="EMBL" id="LAZR01004089">
    <property type="protein sequence ID" value="KKN11906.1"/>
    <property type="molecule type" value="Genomic_DNA"/>
</dbReference>
<gene>
    <name evidence="2" type="ORF">LCGC14_1021870</name>
</gene>
<comment type="caution">
    <text evidence="2">The sequence shown here is derived from an EMBL/GenBank/DDBJ whole genome shotgun (WGS) entry which is preliminary data.</text>
</comment>
<evidence type="ECO:0000256" key="1">
    <source>
        <dbReference type="SAM" id="MobiDB-lite"/>
    </source>
</evidence>
<feature type="compositionally biased region" description="Basic and acidic residues" evidence="1">
    <location>
        <begin position="48"/>
        <end position="63"/>
    </location>
</feature>
<protein>
    <submittedName>
        <fullName evidence="2">Uncharacterized protein</fullName>
    </submittedName>
</protein>
<evidence type="ECO:0000313" key="2">
    <source>
        <dbReference type="EMBL" id="KKN11906.1"/>
    </source>
</evidence>
<reference evidence="2" key="1">
    <citation type="journal article" date="2015" name="Nature">
        <title>Complex archaea that bridge the gap between prokaryotes and eukaryotes.</title>
        <authorList>
            <person name="Spang A."/>
            <person name="Saw J.H."/>
            <person name="Jorgensen S.L."/>
            <person name="Zaremba-Niedzwiedzka K."/>
            <person name="Martijn J."/>
            <person name="Lind A.E."/>
            <person name="van Eijk R."/>
            <person name="Schleper C."/>
            <person name="Guy L."/>
            <person name="Ettema T.J."/>
        </authorList>
    </citation>
    <scope>NUCLEOTIDE SEQUENCE</scope>
</reference>